<sequence length="2041" mass="226277">MAKVDLLAPSRAGDKFHYYWAARKALELLRPGTTRTELVVEGRAPSDRETDADEVIDVAEYFTSDAPQRVIYSQLKHSTRQLNIEWTLSDFGDVISRFATICADLLSAGSIPIAAMAFRIVTNRPIAASVAGTVQRLVSGGSDNPSTRALRRYIKPLGTNANAFLERLEFDDTEVGVLEQVDLLSLESSSFLVAASSDLMLRLKEVVADRASTEGHPPIRRADVLIALRVDENDLLPAPTVLDATGLIDRVAYEKLRDRIVETPGSYVVHAAGGVGKSSFSAWLHARGNQGHEVVVFDCFAGGSYREVSQLRHDHRRGLTQIANELATRNLCDPLLPTGTADTTQYMRAFLVRVSEAAAVLDRRGKRLIIVVDAADNSVMAAESQIGSTAFAPDLLREKLPENVRIVLTARTERAASLAAPPQAIHLPLDPLTAAESRRMLSLKFDGVTELQASEFHEATWGNPRVQAFAIGAGTSVSSVLGGLSKVGLSNATDALDELIRSTLATVRDSHGPRAPEIDRICAVLACLRPVIRLATVAEIAEVPASLVESFLLELPFSVQRVGETLHFRDEPTETYFRHHLMPDAETLDLIVARVERLAPESFYLASALPQLLWESNRHASLIDLALADRALPAASNTEAREVAENRAVYALRAAIELQEWGSASRLALRAGRLNEASTVRDRVVSENCDLAGFALDLEMADRYVASRTLSMGNPGFNLAREGLLLAMRADSRGAALGRLRSAHEWMLSYSRQPDRAADQPRIAISDIADVLLARLLLHGPTGLEQELSRFRDWVHFGAMRIVARRFMDQGDLKVLEEFLQATGHRLAVLACCQEIWACDRILGDAAAHNVAAILKRSRARFPIEDRDDPDVALGAVLGAVVLTLETKELSKEIALRVLMRHLPAQPPAYLGDPHHRDRLAYALGSALAAALKDSALNKDSLASERVRDGLKIESTSDRETRDYRVNVVPTIPWLNAWAISVLGDPIDMAALRPSLKRKLPAGHDAPRLHARWMLRVQTSFSSKGLINTSSLERWVRVNGGLLGDAVLIRAARALRYQSPKRRAVAGQVVRFVETRSRSQVEGAAARTALYVDLARTCWALEPENARAYFLEALDSAELVGDQIHLQWRATTEIARLAAPAQPSTAQMVRIARASEAIQRADLLELSPAETLRAIAAVDPVAAIDITSRWRDRRIATLEQSLAGLLREDGDALRAYPDLALAVAALHSEALGTLLTNSSTSQQEAALMHAISVLHRRGVSPESDQALCTFASTLGRPLTFRPWRGDQRSYTDLGYKEPKSDRRDRRRRARRTRQQLAALHYSDQLTWQQAFALSTYENGLDRTAVFTIALPPIATNDRSRAIRSLADAIEDRYMGQAAIEALHALEGVTAPEQRAIRDVVGQIVTRFAFDVVTSSYQALPLPEAALMLDQPVEHVMERSFSVWTRAEEPTSVEGYYAMSVNLAELAGSEATLPLLDDALEQFDAVIRATSLDLPPVDVPGLSNSIAAATARLVWGALADPATATRWDAAFAVLGLLRVGQHDVIIELSALARAGGDCQAGDPAFEFYALHADWFLLIALRRAAVSSELVDRLRPFVPFLERVLAAPTHAILTPLALQVTAAIDERTPTSWPPLEPVQTEWSYRGRDQFNKPEVDYRFDWDFRENQIHHLADAFGLDREKVEREASDVITNTWRRAERGERDEDARHRIGVFRHEETYDRYANPPVHDLDHYLSLHALMTVAGQAAETYPARQHEGDDVDEFTHRLQEHRIVRPDGYWIGETRVSPPFHSIEEGGDDHLWRWGVQPEDFSSNLLHSDTSFVCWAAYDSSGYSRSESVRVESVLAPAALASAYTRALQLDRDLWDFRIPTTREVDEDDDDLLESDGKTRDETDPFTLQPWVRLVDGRDGLDKHDRAVGNLTYPPPLLDAEIVNAVEDATPPRVTWRDGDERVVAWSEAWDDHGSRDRGRSGSRLTMTYGHLDTLLTARELALVSVVSIDRRLSGRSREGIHEEGIDRVGHYFRVFEYRPERGWIDFRGRPQTR</sequence>
<evidence type="ECO:0000256" key="1">
    <source>
        <dbReference type="SAM" id="MobiDB-lite"/>
    </source>
</evidence>
<gene>
    <name evidence="2" type="ORF">GCM10009749_26400</name>
</gene>
<proteinExistence type="predicted"/>
<dbReference type="RefSeq" id="WP_344296775.1">
    <property type="nucleotide sequence ID" value="NZ_BAAANJ010000009.1"/>
</dbReference>
<evidence type="ECO:0000313" key="2">
    <source>
        <dbReference type="EMBL" id="GAA1815372.1"/>
    </source>
</evidence>
<dbReference type="EMBL" id="BAAANJ010000009">
    <property type="protein sequence ID" value="GAA1815372.1"/>
    <property type="molecule type" value="Genomic_DNA"/>
</dbReference>
<evidence type="ECO:0000313" key="3">
    <source>
        <dbReference type="Proteomes" id="UP001500002"/>
    </source>
</evidence>
<accession>A0ABN2M935</accession>
<feature type="compositionally biased region" description="Basic and acidic residues" evidence="1">
    <location>
        <begin position="1291"/>
        <end position="1303"/>
    </location>
</feature>
<feature type="region of interest" description="Disordered" evidence="1">
    <location>
        <begin position="1291"/>
        <end position="1312"/>
    </location>
</feature>
<evidence type="ECO:0008006" key="4">
    <source>
        <dbReference type="Google" id="ProtNLM"/>
    </source>
</evidence>
<comment type="caution">
    <text evidence="2">The sequence shown here is derived from an EMBL/GenBank/DDBJ whole genome shotgun (WGS) entry which is preliminary data.</text>
</comment>
<organism evidence="2 3">
    <name type="scientific">Agromyces neolithicus</name>
    <dbReference type="NCBI Taxonomy" id="269420"/>
    <lineage>
        <taxon>Bacteria</taxon>
        <taxon>Bacillati</taxon>
        <taxon>Actinomycetota</taxon>
        <taxon>Actinomycetes</taxon>
        <taxon>Micrococcales</taxon>
        <taxon>Microbacteriaceae</taxon>
        <taxon>Agromyces</taxon>
    </lineage>
</organism>
<protein>
    <recommendedName>
        <fullName evidence="4">ATP-binding protein</fullName>
    </recommendedName>
</protein>
<dbReference type="Proteomes" id="UP001500002">
    <property type="component" value="Unassembled WGS sequence"/>
</dbReference>
<name>A0ABN2M935_9MICO</name>
<reference evidence="2 3" key="1">
    <citation type="journal article" date="2019" name="Int. J. Syst. Evol. Microbiol.">
        <title>The Global Catalogue of Microorganisms (GCM) 10K type strain sequencing project: providing services to taxonomists for standard genome sequencing and annotation.</title>
        <authorList>
            <consortium name="The Broad Institute Genomics Platform"/>
            <consortium name="The Broad Institute Genome Sequencing Center for Infectious Disease"/>
            <person name="Wu L."/>
            <person name="Ma J."/>
        </authorList>
    </citation>
    <scope>NUCLEOTIDE SEQUENCE [LARGE SCALE GENOMIC DNA]</scope>
    <source>
        <strain evidence="2 3">JCM 14322</strain>
    </source>
</reference>
<keyword evidence="3" id="KW-1185">Reference proteome</keyword>